<proteinExistence type="predicted"/>
<dbReference type="PANTHER" id="PTHR23268:SF102">
    <property type="entry name" value="IMMUNOGLOBULIN V-SET DOMAIN-CONTAINING PROTEIN"/>
    <property type="match status" value="1"/>
</dbReference>
<feature type="domain" description="Ig-like" evidence="4">
    <location>
        <begin position="5"/>
        <end position="123"/>
    </location>
</feature>
<evidence type="ECO:0000256" key="2">
    <source>
        <dbReference type="ARBA" id="ARBA00022859"/>
    </source>
</evidence>
<organism evidence="5 6">
    <name type="scientific">Danionella cerebrum</name>
    <dbReference type="NCBI Taxonomy" id="2873325"/>
    <lineage>
        <taxon>Eukaryota</taxon>
        <taxon>Metazoa</taxon>
        <taxon>Chordata</taxon>
        <taxon>Craniata</taxon>
        <taxon>Vertebrata</taxon>
        <taxon>Euteleostomi</taxon>
        <taxon>Actinopterygii</taxon>
        <taxon>Neopterygii</taxon>
        <taxon>Teleostei</taxon>
        <taxon>Ostariophysi</taxon>
        <taxon>Cypriniformes</taxon>
        <taxon>Danionidae</taxon>
        <taxon>Danioninae</taxon>
        <taxon>Danionella</taxon>
    </lineage>
</organism>
<feature type="chain" id="PRO_5022054403" description="Ig-like domain-containing protein" evidence="3">
    <location>
        <begin position="23"/>
        <end position="151"/>
    </location>
</feature>
<evidence type="ECO:0000259" key="4">
    <source>
        <dbReference type="PROSITE" id="PS50835"/>
    </source>
</evidence>
<evidence type="ECO:0000313" key="6">
    <source>
        <dbReference type="Proteomes" id="UP000316079"/>
    </source>
</evidence>
<evidence type="ECO:0000256" key="1">
    <source>
        <dbReference type="ARBA" id="ARBA00022729"/>
    </source>
</evidence>
<keyword evidence="2" id="KW-0391">Immunity</keyword>
<dbReference type="SMART" id="SM00409">
    <property type="entry name" value="IG"/>
    <property type="match status" value="1"/>
</dbReference>
<dbReference type="PROSITE" id="PS50835">
    <property type="entry name" value="IG_LIKE"/>
    <property type="match status" value="1"/>
</dbReference>
<keyword evidence="6" id="KW-1185">Reference proteome</keyword>
<dbReference type="Gene3D" id="2.60.40.10">
    <property type="entry name" value="Immunoglobulins"/>
    <property type="match status" value="1"/>
</dbReference>
<evidence type="ECO:0000256" key="3">
    <source>
        <dbReference type="SAM" id="SignalP"/>
    </source>
</evidence>
<keyword evidence="1 3" id="KW-0732">Signal</keyword>
<dbReference type="InterPro" id="IPR003599">
    <property type="entry name" value="Ig_sub"/>
</dbReference>
<dbReference type="CDD" id="cd00099">
    <property type="entry name" value="IgV"/>
    <property type="match status" value="1"/>
</dbReference>
<name>A0A553MXI2_9TELE</name>
<dbReference type="AlphaFoldDB" id="A0A553MXI2"/>
<dbReference type="InterPro" id="IPR007110">
    <property type="entry name" value="Ig-like_dom"/>
</dbReference>
<dbReference type="Pfam" id="PF07686">
    <property type="entry name" value="V-set"/>
    <property type="match status" value="1"/>
</dbReference>
<dbReference type="SUPFAM" id="SSF48726">
    <property type="entry name" value="Immunoglobulin"/>
    <property type="match status" value="1"/>
</dbReference>
<dbReference type="EMBL" id="SRMA01027219">
    <property type="protein sequence ID" value="TRY57901.1"/>
    <property type="molecule type" value="Genomic_DNA"/>
</dbReference>
<dbReference type="SMART" id="SM00406">
    <property type="entry name" value="IGv"/>
    <property type="match status" value="1"/>
</dbReference>
<dbReference type="GO" id="GO:0005886">
    <property type="term" value="C:plasma membrane"/>
    <property type="evidence" value="ECO:0007669"/>
    <property type="project" value="TreeGrafter"/>
</dbReference>
<dbReference type="PANTHER" id="PTHR23268">
    <property type="entry name" value="T-CELL RECEPTOR BETA CHAIN"/>
    <property type="match status" value="1"/>
</dbReference>
<gene>
    <name evidence="5" type="ORF">DNTS_014417</name>
</gene>
<reference evidence="5 6" key="1">
    <citation type="journal article" date="2019" name="Sci. Data">
        <title>Hybrid genome assembly and annotation of Danionella translucida.</title>
        <authorList>
            <person name="Kadobianskyi M."/>
            <person name="Schulze L."/>
            <person name="Schuelke M."/>
            <person name="Judkewitz B."/>
        </authorList>
    </citation>
    <scope>NUCLEOTIDE SEQUENCE [LARGE SCALE GENOMIC DNA]</scope>
    <source>
        <strain evidence="5 6">Bolton</strain>
    </source>
</reference>
<dbReference type="InterPro" id="IPR036179">
    <property type="entry name" value="Ig-like_dom_sf"/>
</dbReference>
<dbReference type="GO" id="GO:0007166">
    <property type="term" value="P:cell surface receptor signaling pathway"/>
    <property type="evidence" value="ECO:0007669"/>
    <property type="project" value="TreeGrafter"/>
</dbReference>
<protein>
    <recommendedName>
        <fullName evidence="4">Ig-like domain-containing protein</fullName>
    </recommendedName>
</protein>
<dbReference type="InterPro" id="IPR050413">
    <property type="entry name" value="TCR_beta_variable"/>
</dbReference>
<comment type="caution">
    <text evidence="5">The sequence shown here is derived from an EMBL/GenBank/DDBJ whole genome shotgun (WGS) entry which is preliminary data.</text>
</comment>
<dbReference type="InterPro" id="IPR013106">
    <property type="entry name" value="Ig_V-set"/>
</dbReference>
<dbReference type="Proteomes" id="UP000316079">
    <property type="component" value="Unassembled WGS sequence"/>
</dbReference>
<feature type="signal peptide" evidence="3">
    <location>
        <begin position="1"/>
        <end position="22"/>
    </location>
</feature>
<dbReference type="InterPro" id="IPR013783">
    <property type="entry name" value="Ig-like_fold"/>
</dbReference>
<dbReference type="GO" id="GO:0002376">
    <property type="term" value="P:immune system process"/>
    <property type="evidence" value="ECO:0007669"/>
    <property type="project" value="UniProtKB-KW"/>
</dbReference>
<accession>A0A553MXI2</accession>
<sequence>MTTAPSVFLSISILCLSGTILCKHVAQTPNSLLKKEKESAKIGCFHFVKNYDVVQWYKQSQRSKLQFMGYRNIHQDTVEMEFNEKIELDGDGRNNVSLTIKDLELKDSAVYFCAAYYTVISITSDERKNSPNSPMLSSSQHYSDFLLFRSI</sequence>
<evidence type="ECO:0000313" key="5">
    <source>
        <dbReference type="EMBL" id="TRY57901.1"/>
    </source>
</evidence>
<dbReference type="OrthoDB" id="9049585at2759"/>